<comment type="caution">
    <text evidence="3">The sequence shown here is derived from an EMBL/GenBank/DDBJ whole genome shotgun (WGS) entry which is preliminary data.</text>
</comment>
<keyword evidence="4" id="KW-1185">Reference proteome</keyword>
<feature type="transmembrane region" description="Helical" evidence="2">
    <location>
        <begin position="87"/>
        <end position="108"/>
    </location>
</feature>
<feature type="transmembrane region" description="Helical" evidence="2">
    <location>
        <begin position="366"/>
        <end position="389"/>
    </location>
</feature>
<dbReference type="OrthoDB" id="5150148at2"/>
<dbReference type="EMBL" id="SDWW01000001">
    <property type="protein sequence ID" value="RYV52999.1"/>
    <property type="molecule type" value="Genomic_DNA"/>
</dbReference>
<dbReference type="RefSeq" id="WP_130100698.1">
    <property type="nucleotide sequence ID" value="NZ_SDWW01000001.1"/>
</dbReference>
<protein>
    <submittedName>
        <fullName evidence="3">Uncharacterized protein</fullName>
    </submittedName>
</protein>
<feature type="transmembrane region" description="Helical" evidence="2">
    <location>
        <begin position="38"/>
        <end position="56"/>
    </location>
</feature>
<keyword evidence="2" id="KW-1133">Transmembrane helix</keyword>
<evidence type="ECO:0000313" key="3">
    <source>
        <dbReference type="EMBL" id="RYV52999.1"/>
    </source>
</evidence>
<evidence type="ECO:0000256" key="2">
    <source>
        <dbReference type="SAM" id="Phobius"/>
    </source>
</evidence>
<feature type="transmembrane region" description="Helical" evidence="2">
    <location>
        <begin position="169"/>
        <end position="194"/>
    </location>
</feature>
<gene>
    <name evidence="3" type="ORF">EUA98_00465</name>
</gene>
<feature type="region of interest" description="Disordered" evidence="1">
    <location>
        <begin position="1"/>
        <end position="33"/>
    </location>
</feature>
<feature type="transmembrane region" description="Helical" evidence="2">
    <location>
        <begin position="395"/>
        <end position="413"/>
    </location>
</feature>
<accession>A0A4Q5N409</accession>
<feature type="transmembrane region" description="Helical" evidence="2">
    <location>
        <begin position="215"/>
        <end position="242"/>
    </location>
</feature>
<name>A0A4Q5N409_9MICO</name>
<feature type="transmembrane region" description="Helical" evidence="2">
    <location>
        <begin position="128"/>
        <end position="149"/>
    </location>
</feature>
<reference evidence="3 4" key="1">
    <citation type="submission" date="2019-01" db="EMBL/GenBank/DDBJ databases">
        <title>Novel species of Cellulomonas.</title>
        <authorList>
            <person name="Liu Q."/>
            <person name="Xin Y.-H."/>
        </authorList>
    </citation>
    <scope>NUCLEOTIDE SEQUENCE [LARGE SCALE GENOMIC DNA]</scope>
    <source>
        <strain evidence="3 4">HLT2-17</strain>
    </source>
</reference>
<sequence length="443" mass="46081">MATDHRARPDQDVPPGDTASRGSREKAPNEGPMPPFGLALRGAAVVVGLYLVWLGAQGSPMPGRLGGGADRAGWVLAGPGAWSAGSVVPLAAGVFAILVGGIGLLSNLPIGGASRAAFRARVRHHSTLLMFGLAGAVFTAALVTLAVLWSTGVAYRNYEVDDTVAGGAMYGILIGVCAILAGVGWGSVISAVRGPARTLQPGERLPVSRLILRPFGYFAMGTIWVALWLIILAMAAALPIALSDRHPIGLADTPLSAAAGIVDLQANPLKLILVVVLLGPPLALLFGWIVGMFALTAWPLAALSFVYFARSLRPSYAGEALSGTSRSTEAIGPLTITSKAMSLLPVRGSWLTDVLMKAYIMGWTPTFRLIGSCFWLGLGYLFATIWFAWPVTNPVVVALFAVVSLGLAGYTVYRLVAFGRAIPGLAVRTRDDAVTATAASADA</sequence>
<evidence type="ECO:0000256" key="1">
    <source>
        <dbReference type="SAM" id="MobiDB-lite"/>
    </source>
</evidence>
<keyword evidence="2" id="KW-0472">Membrane</keyword>
<keyword evidence="2" id="KW-0812">Transmembrane</keyword>
<dbReference type="AlphaFoldDB" id="A0A4Q5N409"/>
<dbReference type="Proteomes" id="UP000293764">
    <property type="component" value="Unassembled WGS sequence"/>
</dbReference>
<proteinExistence type="predicted"/>
<organism evidence="3 4">
    <name type="scientific">Pengzhenrongella frigida</name>
    <dbReference type="NCBI Taxonomy" id="1259133"/>
    <lineage>
        <taxon>Bacteria</taxon>
        <taxon>Bacillati</taxon>
        <taxon>Actinomycetota</taxon>
        <taxon>Actinomycetes</taxon>
        <taxon>Micrococcales</taxon>
        <taxon>Pengzhenrongella</taxon>
    </lineage>
</organism>
<evidence type="ECO:0000313" key="4">
    <source>
        <dbReference type="Proteomes" id="UP000293764"/>
    </source>
</evidence>
<feature type="compositionally biased region" description="Basic and acidic residues" evidence="1">
    <location>
        <begin position="1"/>
        <end position="11"/>
    </location>
</feature>
<feature type="transmembrane region" description="Helical" evidence="2">
    <location>
        <begin position="285"/>
        <end position="308"/>
    </location>
</feature>